<protein>
    <submittedName>
        <fullName evidence="2">Uncharacterized protein</fullName>
    </submittedName>
</protein>
<keyword evidence="3" id="KW-1185">Reference proteome</keyword>
<name>A0A9X2EPB1_9GAMM</name>
<sequence>MKRSFKRGIATTAIFVTVMNLSACGYFLYPERKGQAGGRVDPAVVILDSAALLFGLIPGLVAFAVDITNGTIYLPAGNRSVLDRHVTGVTEDSAETVVDENGQVWLRFPLNKAEYDSTQLEVLSARLSGVSGRQVNAEDIIWLRDLAEFRTATVFQTAAR</sequence>
<feature type="transmembrane region" description="Helical" evidence="1">
    <location>
        <begin position="49"/>
        <end position="74"/>
    </location>
</feature>
<proteinExistence type="predicted"/>
<keyword evidence="1" id="KW-1133">Transmembrane helix</keyword>
<dbReference type="RefSeq" id="WP_252464432.1">
    <property type="nucleotide sequence ID" value="NZ_JALBWM010000007.1"/>
</dbReference>
<accession>A0A9X2EPB1</accession>
<dbReference type="EMBL" id="JALBWM010000007">
    <property type="protein sequence ID" value="MCO1333263.1"/>
    <property type="molecule type" value="Genomic_DNA"/>
</dbReference>
<dbReference type="AlphaFoldDB" id="A0A9X2EPB1"/>
<evidence type="ECO:0000256" key="1">
    <source>
        <dbReference type="SAM" id="Phobius"/>
    </source>
</evidence>
<keyword evidence="1" id="KW-0812">Transmembrane</keyword>
<reference evidence="2" key="1">
    <citation type="journal article" date="2022" name="Arch. Microbiol.">
        <title>Microbulbifer okhotskensis sp. nov., isolated from a deep bottom sediment of the Okhotsk Sea.</title>
        <authorList>
            <person name="Romanenko L."/>
            <person name="Kurilenko V."/>
            <person name="Otstavnykh N."/>
            <person name="Velansky P."/>
            <person name="Isaeva M."/>
            <person name="Mikhailov V."/>
        </authorList>
    </citation>
    <scope>NUCLEOTIDE SEQUENCE</scope>
    <source>
        <strain evidence="2">OS29</strain>
    </source>
</reference>
<comment type="caution">
    <text evidence="2">The sequence shown here is derived from an EMBL/GenBank/DDBJ whole genome shotgun (WGS) entry which is preliminary data.</text>
</comment>
<keyword evidence="1" id="KW-0472">Membrane</keyword>
<evidence type="ECO:0000313" key="3">
    <source>
        <dbReference type="Proteomes" id="UP001139028"/>
    </source>
</evidence>
<evidence type="ECO:0000313" key="2">
    <source>
        <dbReference type="EMBL" id="MCO1333263.1"/>
    </source>
</evidence>
<organism evidence="2 3">
    <name type="scientific">Microbulbifer okhotskensis</name>
    <dbReference type="NCBI Taxonomy" id="2926617"/>
    <lineage>
        <taxon>Bacteria</taxon>
        <taxon>Pseudomonadati</taxon>
        <taxon>Pseudomonadota</taxon>
        <taxon>Gammaproteobacteria</taxon>
        <taxon>Cellvibrionales</taxon>
        <taxon>Microbulbiferaceae</taxon>
        <taxon>Microbulbifer</taxon>
    </lineage>
</organism>
<gene>
    <name evidence="2" type="ORF">MO867_02815</name>
</gene>
<feature type="transmembrane region" description="Helical" evidence="1">
    <location>
        <begin position="9"/>
        <end position="29"/>
    </location>
</feature>
<dbReference type="Proteomes" id="UP001139028">
    <property type="component" value="Unassembled WGS sequence"/>
</dbReference>